<dbReference type="PROSITE" id="PS00999">
    <property type="entry name" value="SSI"/>
    <property type="match status" value="1"/>
</dbReference>
<evidence type="ECO:0000313" key="10">
    <source>
        <dbReference type="Proteomes" id="UP000550714"/>
    </source>
</evidence>
<evidence type="ECO:0000256" key="4">
    <source>
        <dbReference type="ARBA" id="ARBA00022690"/>
    </source>
</evidence>
<comment type="similarity">
    <text evidence="2">Belongs to the protease inhibitor I16 (SSI) family.</text>
</comment>
<feature type="domain" description="Subtilisin inhibitor" evidence="8">
    <location>
        <begin position="49"/>
        <end position="119"/>
    </location>
</feature>
<evidence type="ECO:0000259" key="8">
    <source>
        <dbReference type="Pfam" id="PF00720"/>
    </source>
</evidence>
<dbReference type="InterPro" id="IPR023549">
    <property type="entry name" value="Subtilisin_inhibitor"/>
</dbReference>
<feature type="signal peptide" evidence="7">
    <location>
        <begin position="1"/>
        <end position="30"/>
    </location>
</feature>
<reference evidence="9 10" key="1">
    <citation type="submission" date="2020-08" db="EMBL/GenBank/DDBJ databases">
        <title>Genomic Encyclopedia of Type Strains, Phase III (KMG-III): the genomes of soil and plant-associated and newly described type strains.</title>
        <authorList>
            <person name="Whitman W."/>
        </authorList>
    </citation>
    <scope>NUCLEOTIDE SEQUENCE [LARGE SCALE GENOMIC DNA]</scope>
    <source>
        <strain evidence="9 10">CECT 8577</strain>
    </source>
</reference>
<dbReference type="GO" id="GO:0004867">
    <property type="term" value="F:serine-type endopeptidase inhibitor activity"/>
    <property type="evidence" value="ECO:0007669"/>
    <property type="project" value="UniProtKB-KW"/>
</dbReference>
<evidence type="ECO:0000256" key="2">
    <source>
        <dbReference type="ARBA" id="ARBA00010472"/>
    </source>
</evidence>
<organism evidence="9 10">
    <name type="scientific">Prauserella isguenensis</name>
    <dbReference type="NCBI Taxonomy" id="1470180"/>
    <lineage>
        <taxon>Bacteria</taxon>
        <taxon>Bacillati</taxon>
        <taxon>Actinomycetota</taxon>
        <taxon>Actinomycetes</taxon>
        <taxon>Pseudonocardiales</taxon>
        <taxon>Pseudonocardiaceae</taxon>
        <taxon>Prauserella</taxon>
    </lineage>
</organism>
<dbReference type="Pfam" id="PF00720">
    <property type="entry name" value="SSI"/>
    <property type="match status" value="1"/>
</dbReference>
<dbReference type="GO" id="GO:0005576">
    <property type="term" value="C:extracellular region"/>
    <property type="evidence" value="ECO:0007669"/>
    <property type="project" value="UniProtKB-SubCell"/>
</dbReference>
<evidence type="ECO:0000256" key="6">
    <source>
        <dbReference type="ARBA" id="ARBA00023157"/>
    </source>
</evidence>
<dbReference type="Gene3D" id="3.30.350.10">
    <property type="entry name" value="Subtilisin inhibitor-like"/>
    <property type="match status" value="1"/>
</dbReference>
<keyword evidence="5" id="KW-0722">Serine protease inhibitor</keyword>
<gene>
    <name evidence="9" type="ORF">FHS23_002525</name>
</gene>
<dbReference type="Proteomes" id="UP000550714">
    <property type="component" value="Unassembled WGS sequence"/>
</dbReference>
<comment type="subcellular location">
    <subcellularLocation>
        <location evidence="1">Secreted</location>
    </subcellularLocation>
</comment>
<evidence type="ECO:0000256" key="3">
    <source>
        <dbReference type="ARBA" id="ARBA00022525"/>
    </source>
</evidence>
<dbReference type="RefSeq" id="WP_183653496.1">
    <property type="nucleotide sequence ID" value="NZ_JACHWU010000002.1"/>
</dbReference>
<evidence type="ECO:0000256" key="5">
    <source>
        <dbReference type="ARBA" id="ARBA00022900"/>
    </source>
</evidence>
<name>A0A839S282_9PSEU</name>
<dbReference type="InterPro" id="IPR020054">
    <property type="entry name" value="Prot_inh_SSI_I16_CS"/>
</dbReference>
<comment type="caution">
    <text evidence="9">The sequence shown here is derived from an EMBL/GenBank/DDBJ whole genome shotgun (WGS) entry which is preliminary data.</text>
</comment>
<evidence type="ECO:0000256" key="7">
    <source>
        <dbReference type="SAM" id="SignalP"/>
    </source>
</evidence>
<protein>
    <recommendedName>
        <fullName evidence="8">Subtilisin inhibitor domain-containing protein</fullName>
    </recommendedName>
</protein>
<dbReference type="SUPFAM" id="SSF55399">
    <property type="entry name" value="Subtilisin inhibitor"/>
    <property type="match status" value="1"/>
</dbReference>
<evidence type="ECO:0000313" key="9">
    <source>
        <dbReference type="EMBL" id="MBB3051502.1"/>
    </source>
</evidence>
<dbReference type="EMBL" id="JACHWU010000002">
    <property type="protein sequence ID" value="MBB3051502.1"/>
    <property type="molecule type" value="Genomic_DNA"/>
</dbReference>
<dbReference type="InterPro" id="IPR036819">
    <property type="entry name" value="Subtilisin_inhibitor-like_sf"/>
</dbReference>
<keyword evidence="7" id="KW-0732">Signal</keyword>
<feature type="chain" id="PRO_5032966384" description="Subtilisin inhibitor domain-containing protein" evidence="7">
    <location>
        <begin position="31"/>
        <end position="133"/>
    </location>
</feature>
<sequence length="133" mass="13324">MRTFSARLSRTVTAAACTLAVLVLGGQAAAAPPESSLALSLRHSDGTVALTQLLCDPAGGSHPTSAQACAALADAGGEPAALDSTRPGTACPMIHAPVRASAHGHWKGKPVHFTTTYNNGCLADVESGGVFGF</sequence>
<dbReference type="AlphaFoldDB" id="A0A839S282"/>
<accession>A0A839S282</accession>
<evidence type="ECO:0000256" key="1">
    <source>
        <dbReference type="ARBA" id="ARBA00004613"/>
    </source>
</evidence>
<keyword evidence="3" id="KW-0964">Secreted</keyword>
<keyword evidence="6" id="KW-1015">Disulfide bond</keyword>
<keyword evidence="4" id="KW-0646">Protease inhibitor</keyword>
<keyword evidence="10" id="KW-1185">Reference proteome</keyword>
<proteinExistence type="inferred from homology"/>